<sequence>MSLIFGENSKFYPTHRQQLDLPVTWYWCSFISPASELHRRRSRKEQTGRARALSRAVDDRKCSFRTPVLVGGSPENGAELFKEHGGRCGRDIEGKEEEVAAVEGNR</sequence>
<protein>
    <submittedName>
        <fullName evidence="1">Uncharacterized protein</fullName>
    </submittedName>
</protein>
<dbReference type="Gramene" id="NC1G0088800.1">
    <property type="protein sequence ID" value="NC1G0088800.1:cds"/>
    <property type="gene ID" value="NC1G0088800"/>
</dbReference>
<proteinExistence type="predicted"/>
<name>A0A5K0UXR6_9MAGN</name>
<organism evidence="1">
    <name type="scientific">Nymphaea colorata</name>
    <name type="common">pocket water lily</name>
    <dbReference type="NCBI Taxonomy" id="210225"/>
    <lineage>
        <taxon>Eukaryota</taxon>
        <taxon>Viridiplantae</taxon>
        <taxon>Streptophyta</taxon>
        <taxon>Embryophyta</taxon>
        <taxon>Tracheophyta</taxon>
        <taxon>Spermatophyta</taxon>
        <taxon>Magnoliopsida</taxon>
        <taxon>Nymphaeales</taxon>
        <taxon>Nymphaeaceae</taxon>
        <taxon>Nymphaea</taxon>
    </lineage>
</organism>
<gene>
    <name evidence="1" type="ORF">NYM_LOCUS301</name>
</gene>
<reference evidence="1" key="1">
    <citation type="submission" date="2019-09" db="EMBL/GenBank/DDBJ databases">
        <authorList>
            <person name="Zhang L."/>
        </authorList>
    </citation>
    <scope>NUCLEOTIDE SEQUENCE</scope>
</reference>
<dbReference type="EMBL" id="LR721774">
    <property type="protein sequence ID" value="VVV33379.1"/>
    <property type="molecule type" value="Genomic_DNA"/>
</dbReference>
<evidence type="ECO:0000313" key="1">
    <source>
        <dbReference type="EMBL" id="VVV33379.1"/>
    </source>
</evidence>
<dbReference type="AlphaFoldDB" id="A0A5K0UXR6"/>
<accession>A0A5K0UXR6</accession>